<dbReference type="GO" id="GO:0005544">
    <property type="term" value="F:calcium-dependent phospholipid binding"/>
    <property type="evidence" value="ECO:0007669"/>
    <property type="project" value="InterPro"/>
</dbReference>
<organism evidence="3 4">
    <name type="scientific">Rhododendron simsii</name>
    <name type="common">Sims's rhododendron</name>
    <dbReference type="NCBI Taxonomy" id="118357"/>
    <lineage>
        <taxon>Eukaryota</taxon>
        <taxon>Viridiplantae</taxon>
        <taxon>Streptophyta</taxon>
        <taxon>Embryophyta</taxon>
        <taxon>Tracheophyta</taxon>
        <taxon>Spermatophyta</taxon>
        <taxon>Magnoliopsida</taxon>
        <taxon>eudicotyledons</taxon>
        <taxon>Gunneridae</taxon>
        <taxon>Pentapetalae</taxon>
        <taxon>asterids</taxon>
        <taxon>Ericales</taxon>
        <taxon>Ericaceae</taxon>
        <taxon>Ericoideae</taxon>
        <taxon>Rhodoreae</taxon>
        <taxon>Rhododendron</taxon>
    </lineage>
</organism>
<protein>
    <recommendedName>
        <fullName evidence="2">Copine C-terminal domain-containing protein</fullName>
    </recommendedName>
</protein>
<dbReference type="GO" id="GO:0005886">
    <property type="term" value="C:plasma membrane"/>
    <property type="evidence" value="ECO:0007669"/>
    <property type="project" value="TreeGrafter"/>
</dbReference>
<dbReference type="PANTHER" id="PTHR10857:SF120">
    <property type="entry name" value="PROTEIN BONZAI 3"/>
    <property type="match status" value="1"/>
</dbReference>
<dbReference type="OrthoDB" id="5855668at2759"/>
<proteinExistence type="predicted"/>
<dbReference type="Pfam" id="PF07002">
    <property type="entry name" value="Copine"/>
    <property type="match status" value="2"/>
</dbReference>
<reference evidence="3" key="1">
    <citation type="submission" date="2019-11" db="EMBL/GenBank/DDBJ databases">
        <authorList>
            <person name="Liu Y."/>
            <person name="Hou J."/>
            <person name="Li T.-Q."/>
            <person name="Guan C.-H."/>
            <person name="Wu X."/>
            <person name="Wu H.-Z."/>
            <person name="Ling F."/>
            <person name="Zhang R."/>
            <person name="Shi X.-G."/>
            <person name="Ren J.-P."/>
            <person name="Chen E.-F."/>
            <person name="Sun J.-M."/>
        </authorList>
    </citation>
    <scope>NUCLEOTIDE SEQUENCE</scope>
    <source>
        <strain evidence="3">Adult_tree_wgs_1</strain>
        <tissue evidence="3">Leaves</tissue>
    </source>
</reference>
<feature type="coiled-coil region" evidence="1">
    <location>
        <begin position="178"/>
        <end position="205"/>
    </location>
</feature>
<name>A0A834HFG2_RHOSS</name>
<evidence type="ECO:0000313" key="4">
    <source>
        <dbReference type="Proteomes" id="UP000626092"/>
    </source>
</evidence>
<comment type="caution">
    <text evidence="3">The sequence shown here is derived from an EMBL/GenBank/DDBJ whole genome shotgun (WGS) entry which is preliminary data.</text>
</comment>
<keyword evidence="4" id="KW-1185">Reference proteome</keyword>
<evidence type="ECO:0000313" key="3">
    <source>
        <dbReference type="EMBL" id="KAF7152163.1"/>
    </source>
</evidence>
<dbReference type="AlphaFoldDB" id="A0A834HFG2"/>
<dbReference type="PANTHER" id="PTHR10857">
    <property type="entry name" value="COPINE"/>
    <property type="match status" value="1"/>
</dbReference>
<dbReference type="InterPro" id="IPR010734">
    <property type="entry name" value="Copine_C"/>
</dbReference>
<dbReference type="GO" id="GO:0071277">
    <property type="term" value="P:cellular response to calcium ion"/>
    <property type="evidence" value="ECO:0007669"/>
    <property type="project" value="TreeGrafter"/>
</dbReference>
<sequence>MNNIDLMKKSSSLYGINVASICFHGSFSNAYQQVEGVEGIMASYASALHNVTLVGPTLFGQVINTAAEIASHLISYNGSKYFVLLNITFFPIGLELASDHSTASCYDRRCEVSVTFGAKEMGTLEKYKRRLNKEWRPLGWSLELCYISANALMASIEEKSLDLEAKVHVTDAKLAEEADAMRSSLEVKEQELVALEENLDARERLERVEGVEGILASYASALHNVMLARPTLFGQVINTAAEIASRSLSYNSSKYFVLLIITV</sequence>
<accession>A0A834HFG2</accession>
<evidence type="ECO:0000256" key="1">
    <source>
        <dbReference type="SAM" id="Coils"/>
    </source>
</evidence>
<feature type="domain" description="Copine C-terminal" evidence="2">
    <location>
        <begin position="22"/>
        <end position="88"/>
    </location>
</feature>
<evidence type="ECO:0000259" key="2">
    <source>
        <dbReference type="Pfam" id="PF07002"/>
    </source>
</evidence>
<dbReference type="InterPro" id="IPR045052">
    <property type="entry name" value="Copine"/>
</dbReference>
<gene>
    <name evidence="3" type="ORF">RHSIM_Rhsim01G0171100</name>
</gene>
<dbReference type="Proteomes" id="UP000626092">
    <property type="component" value="Unassembled WGS sequence"/>
</dbReference>
<feature type="domain" description="Copine C-terminal" evidence="2">
    <location>
        <begin position="190"/>
        <end position="262"/>
    </location>
</feature>
<keyword evidence="1" id="KW-0175">Coiled coil</keyword>
<dbReference type="EMBL" id="WJXA01000001">
    <property type="protein sequence ID" value="KAF7152163.1"/>
    <property type="molecule type" value="Genomic_DNA"/>
</dbReference>